<dbReference type="Proteomes" id="UP001055879">
    <property type="component" value="Linkage Group LG10"/>
</dbReference>
<reference evidence="2" key="1">
    <citation type="journal article" date="2022" name="Mol. Ecol. Resour.">
        <title>The genomes of chicory, endive, great burdock and yacon provide insights into Asteraceae palaeo-polyploidization history and plant inulin production.</title>
        <authorList>
            <person name="Fan W."/>
            <person name="Wang S."/>
            <person name="Wang H."/>
            <person name="Wang A."/>
            <person name="Jiang F."/>
            <person name="Liu H."/>
            <person name="Zhao H."/>
            <person name="Xu D."/>
            <person name="Zhang Y."/>
        </authorList>
    </citation>
    <scope>NUCLEOTIDE SEQUENCE [LARGE SCALE GENOMIC DNA]</scope>
    <source>
        <strain evidence="2">cv. Niubang</strain>
    </source>
</reference>
<comment type="caution">
    <text evidence="1">The sequence shown here is derived from an EMBL/GenBank/DDBJ whole genome shotgun (WGS) entry which is preliminary data.</text>
</comment>
<sequence length="72" mass="7908">MGRTKNGESEDRVGNVDVDSCGAKMSAVARSLKIEVTMQLKNERSWTSLPSFRPGILTVVRLLEVQRVCGSL</sequence>
<protein>
    <submittedName>
        <fullName evidence="1">Uncharacterized protein</fullName>
    </submittedName>
</protein>
<name>A0ACB8ZJP2_ARCLA</name>
<evidence type="ECO:0000313" key="1">
    <source>
        <dbReference type="EMBL" id="KAI3697473.1"/>
    </source>
</evidence>
<accession>A0ACB8ZJP2</accession>
<proteinExistence type="predicted"/>
<gene>
    <name evidence="1" type="ORF">L6452_30521</name>
</gene>
<keyword evidence="2" id="KW-1185">Reference proteome</keyword>
<reference evidence="1 2" key="2">
    <citation type="journal article" date="2022" name="Mol. Ecol. Resour.">
        <title>The genomes of chicory, endive, great burdock and yacon provide insights into Asteraceae paleo-polyploidization history and plant inulin production.</title>
        <authorList>
            <person name="Fan W."/>
            <person name="Wang S."/>
            <person name="Wang H."/>
            <person name="Wang A."/>
            <person name="Jiang F."/>
            <person name="Liu H."/>
            <person name="Zhao H."/>
            <person name="Xu D."/>
            <person name="Zhang Y."/>
        </authorList>
    </citation>
    <scope>NUCLEOTIDE SEQUENCE [LARGE SCALE GENOMIC DNA]</scope>
    <source>
        <strain evidence="2">cv. Niubang</strain>
    </source>
</reference>
<dbReference type="EMBL" id="CM042056">
    <property type="protein sequence ID" value="KAI3697473.1"/>
    <property type="molecule type" value="Genomic_DNA"/>
</dbReference>
<evidence type="ECO:0000313" key="2">
    <source>
        <dbReference type="Proteomes" id="UP001055879"/>
    </source>
</evidence>
<organism evidence="1 2">
    <name type="scientific">Arctium lappa</name>
    <name type="common">Greater burdock</name>
    <name type="synonym">Lappa major</name>
    <dbReference type="NCBI Taxonomy" id="4217"/>
    <lineage>
        <taxon>Eukaryota</taxon>
        <taxon>Viridiplantae</taxon>
        <taxon>Streptophyta</taxon>
        <taxon>Embryophyta</taxon>
        <taxon>Tracheophyta</taxon>
        <taxon>Spermatophyta</taxon>
        <taxon>Magnoliopsida</taxon>
        <taxon>eudicotyledons</taxon>
        <taxon>Gunneridae</taxon>
        <taxon>Pentapetalae</taxon>
        <taxon>asterids</taxon>
        <taxon>campanulids</taxon>
        <taxon>Asterales</taxon>
        <taxon>Asteraceae</taxon>
        <taxon>Carduoideae</taxon>
        <taxon>Cardueae</taxon>
        <taxon>Arctiinae</taxon>
        <taxon>Arctium</taxon>
    </lineage>
</organism>